<dbReference type="PANTHER" id="PTHR30558:SF3">
    <property type="entry name" value="BIOPOLYMER TRANSPORT PROTEIN EXBD-RELATED"/>
    <property type="match status" value="1"/>
</dbReference>
<reference evidence="9 10" key="1">
    <citation type="submission" date="2020-07" db="EMBL/GenBank/DDBJ databases">
        <title>Roseicoccus Jingziensis gen. nov., sp. nov., isolated from coastal seawater.</title>
        <authorList>
            <person name="Feng X."/>
        </authorList>
    </citation>
    <scope>NUCLEOTIDE SEQUENCE [LARGE SCALE GENOMIC DNA]</scope>
    <source>
        <strain evidence="9 10">N1E253</strain>
    </source>
</reference>
<sequence>MKKTSLSQLDESLTSDEPCLDISSLIDVCFLLLIYFLVTTTIQPREQDLKMALPPVIGDAKYPQTPMIIELRQGGEVVVNPGDAAELFDSDVHNRSLPQLKNRLSLLCSLGGNDFPSVMLQVHDEVQQQRYIDVINCLAGAGVQHISLRD</sequence>
<dbReference type="GO" id="GO:0015031">
    <property type="term" value="P:protein transport"/>
    <property type="evidence" value="ECO:0007669"/>
    <property type="project" value="UniProtKB-KW"/>
</dbReference>
<dbReference type="Proteomes" id="UP000557872">
    <property type="component" value="Unassembled WGS sequence"/>
</dbReference>
<keyword evidence="6 8" id="KW-0472">Membrane</keyword>
<keyword evidence="7" id="KW-0813">Transport</keyword>
<evidence type="ECO:0000313" key="9">
    <source>
        <dbReference type="EMBL" id="NWK56999.1"/>
    </source>
</evidence>
<dbReference type="EMBL" id="JACBAZ010000007">
    <property type="protein sequence ID" value="NWK56999.1"/>
    <property type="molecule type" value="Genomic_DNA"/>
</dbReference>
<evidence type="ECO:0000256" key="6">
    <source>
        <dbReference type="ARBA" id="ARBA00023136"/>
    </source>
</evidence>
<dbReference type="InterPro" id="IPR003400">
    <property type="entry name" value="ExbD"/>
</dbReference>
<keyword evidence="4 7" id="KW-0812">Transmembrane</keyword>
<proteinExistence type="inferred from homology"/>
<keyword evidence="5 8" id="KW-1133">Transmembrane helix</keyword>
<dbReference type="RefSeq" id="WP_178933831.1">
    <property type="nucleotide sequence ID" value="NZ_JACBAZ010000007.1"/>
</dbReference>
<name>A0A851GII0_9BACT</name>
<dbReference type="GO" id="GO:0005886">
    <property type="term" value="C:plasma membrane"/>
    <property type="evidence" value="ECO:0007669"/>
    <property type="project" value="UniProtKB-SubCell"/>
</dbReference>
<evidence type="ECO:0000256" key="7">
    <source>
        <dbReference type="RuleBase" id="RU003879"/>
    </source>
</evidence>
<organism evidence="9 10">
    <name type="scientific">Oceaniferula marina</name>
    <dbReference type="NCBI Taxonomy" id="2748318"/>
    <lineage>
        <taxon>Bacteria</taxon>
        <taxon>Pseudomonadati</taxon>
        <taxon>Verrucomicrobiota</taxon>
        <taxon>Verrucomicrobiia</taxon>
        <taxon>Verrucomicrobiales</taxon>
        <taxon>Verrucomicrobiaceae</taxon>
        <taxon>Oceaniferula</taxon>
    </lineage>
</organism>
<evidence type="ECO:0000256" key="4">
    <source>
        <dbReference type="ARBA" id="ARBA00022692"/>
    </source>
</evidence>
<evidence type="ECO:0000256" key="1">
    <source>
        <dbReference type="ARBA" id="ARBA00004162"/>
    </source>
</evidence>
<evidence type="ECO:0000256" key="2">
    <source>
        <dbReference type="ARBA" id="ARBA00005811"/>
    </source>
</evidence>
<protein>
    <submittedName>
        <fullName evidence="9">Biopolymer transporter ExbD</fullName>
    </submittedName>
</protein>
<comment type="subcellular location">
    <subcellularLocation>
        <location evidence="1">Cell membrane</location>
        <topology evidence="1">Single-pass membrane protein</topology>
    </subcellularLocation>
    <subcellularLocation>
        <location evidence="7">Cell membrane</location>
        <topology evidence="7">Single-pass type II membrane protein</topology>
    </subcellularLocation>
</comment>
<evidence type="ECO:0000256" key="8">
    <source>
        <dbReference type="SAM" id="Phobius"/>
    </source>
</evidence>
<keyword evidence="10" id="KW-1185">Reference proteome</keyword>
<evidence type="ECO:0000256" key="3">
    <source>
        <dbReference type="ARBA" id="ARBA00022475"/>
    </source>
</evidence>
<feature type="transmembrane region" description="Helical" evidence="8">
    <location>
        <begin position="20"/>
        <end position="42"/>
    </location>
</feature>
<keyword evidence="3" id="KW-1003">Cell membrane</keyword>
<dbReference type="AlphaFoldDB" id="A0A851GII0"/>
<dbReference type="PANTHER" id="PTHR30558">
    <property type="entry name" value="EXBD MEMBRANE COMPONENT OF PMF-DRIVEN MACROMOLECULE IMPORT SYSTEM"/>
    <property type="match status" value="1"/>
</dbReference>
<comment type="caution">
    <text evidence="9">The sequence shown here is derived from an EMBL/GenBank/DDBJ whole genome shotgun (WGS) entry which is preliminary data.</text>
</comment>
<comment type="similarity">
    <text evidence="2 7">Belongs to the ExbD/TolR family.</text>
</comment>
<evidence type="ECO:0000313" key="10">
    <source>
        <dbReference type="Proteomes" id="UP000557872"/>
    </source>
</evidence>
<dbReference type="Pfam" id="PF02472">
    <property type="entry name" value="ExbD"/>
    <property type="match status" value="1"/>
</dbReference>
<evidence type="ECO:0000256" key="5">
    <source>
        <dbReference type="ARBA" id="ARBA00022989"/>
    </source>
</evidence>
<gene>
    <name evidence="9" type="ORF">HW115_15355</name>
</gene>
<accession>A0A851GII0</accession>
<keyword evidence="7" id="KW-0653">Protein transport</keyword>
<dbReference type="GO" id="GO:0022857">
    <property type="term" value="F:transmembrane transporter activity"/>
    <property type="evidence" value="ECO:0007669"/>
    <property type="project" value="InterPro"/>
</dbReference>